<comment type="caution">
    <text evidence="5">The sequence shown here is derived from an EMBL/GenBank/DDBJ whole genome shotgun (WGS) entry which is preliminary data.</text>
</comment>
<dbReference type="InterPro" id="IPR036388">
    <property type="entry name" value="WH-like_DNA-bd_sf"/>
</dbReference>
<feature type="domain" description="HTH deoR-type" evidence="4">
    <location>
        <begin position="4"/>
        <end position="63"/>
    </location>
</feature>
<sequence length="320" mass="34943">MTSPSSRMLSLLSLLQSRRDWPGVVLAERLGVTPRTVRRDVEKLRELGYRVSAVRGPDGGYRLEAGSELPPLLFDDEQAIAIAIALHHAPSSGVDVGEAADRALATVRQVMPSRLRYRVDGIRFSTTGGEVRVDPQVLEAVSETVRDRRVLRFDYGTTTGPARRSEAHGLVARRGRWYLVGWDLDREDWRIYRLDRLTVRSPAGPRFTPRPVPTGEVGTFLDARAKGSADGNQWPCIGQAEIALPAAEVVPWVSDGHVDPIGERSCQVTIGSWSWAGLLASIIRFDAPFRILGPPELAEAGRTLAGRLASPSPSPSQTGA</sequence>
<dbReference type="AlphaFoldDB" id="A0A3N2BGN1"/>
<dbReference type="Proteomes" id="UP000280668">
    <property type="component" value="Unassembled WGS sequence"/>
</dbReference>
<dbReference type="PIRSF" id="PIRSF016838">
    <property type="entry name" value="PafC"/>
    <property type="match status" value="1"/>
</dbReference>
<evidence type="ECO:0000313" key="5">
    <source>
        <dbReference type="EMBL" id="ROR74378.1"/>
    </source>
</evidence>
<evidence type="ECO:0000256" key="2">
    <source>
        <dbReference type="ARBA" id="ARBA00023125"/>
    </source>
</evidence>
<dbReference type="EMBL" id="RKHK01000001">
    <property type="protein sequence ID" value="ROR74378.1"/>
    <property type="molecule type" value="Genomic_DNA"/>
</dbReference>
<dbReference type="RefSeq" id="WP_123305585.1">
    <property type="nucleotide sequence ID" value="NZ_RKHK01000001.1"/>
</dbReference>
<keyword evidence="1" id="KW-0805">Transcription regulation</keyword>
<dbReference type="Gene3D" id="1.10.10.10">
    <property type="entry name" value="Winged helix-like DNA-binding domain superfamily/Winged helix DNA-binding domain"/>
    <property type="match status" value="1"/>
</dbReference>
<dbReference type="InterPro" id="IPR013196">
    <property type="entry name" value="HTH_11"/>
</dbReference>
<organism evidence="5 6">
    <name type="scientific">Bogoriella caseilytica</name>
    <dbReference type="NCBI Taxonomy" id="56055"/>
    <lineage>
        <taxon>Bacteria</taxon>
        <taxon>Bacillati</taxon>
        <taxon>Actinomycetota</taxon>
        <taxon>Actinomycetes</taxon>
        <taxon>Micrococcales</taxon>
        <taxon>Bogoriellaceae</taxon>
        <taxon>Bogoriella</taxon>
    </lineage>
</organism>
<accession>A0A3N2BGN1</accession>
<evidence type="ECO:0000256" key="1">
    <source>
        <dbReference type="ARBA" id="ARBA00023015"/>
    </source>
</evidence>
<dbReference type="PROSITE" id="PS52050">
    <property type="entry name" value="WYL"/>
    <property type="match status" value="1"/>
</dbReference>
<proteinExistence type="predicted"/>
<dbReference type="InterPro" id="IPR018356">
    <property type="entry name" value="Tscrpt_reg_HTH_DeoR_CS"/>
</dbReference>
<keyword evidence="3" id="KW-0804">Transcription</keyword>
<dbReference type="GO" id="GO:0003677">
    <property type="term" value="F:DNA binding"/>
    <property type="evidence" value="ECO:0007669"/>
    <property type="project" value="UniProtKB-KW"/>
</dbReference>
<dbReference type="PANTHER" id="PTHR34580">
    <property type="match status" value="1"/>
</dbReference>
<dbReference type="Pfam" id="PF13280">
    <property type="entry name" value="WYL"/>
    <property type="match status" value="1"/>
</dbReference>
<keyword evidence="2 5" id="KW-0238">DNA-binding</keyword>
<reference evidence="5 6" key="1">
    <citation type="submission" date="2018-11" db="EMBL/GenBank/DDBJ databases">
        <title>Sequencing the genomes of 1000 actinobacteria strains.</title>
        <authorList>
            <person name="Klenk H.-P."/>
        </authorList>
    </citation>
    <scope>NUCLEOTIDE SEQUENCE [LARGE SCALE GENOMIC DNA]</scope>
    <source>
        <strain evidence="5 6">DSM 11294</strain>
    </source>
</reference>
<dbReference type="InterPro" id="IPR036390">
    <property type="entry name" value="WH_DNA-bd_sf"/>
</dbReference>
<dbReference type="PROSITE" id="PS51000">
    <property type="entry name" value="HTH_DEOR_2"/>
    <property type="match status" value="1"/>
</dbReference>
<dbReference type="GO" id="GO:0003700">
    <property type="term" value="F:DNA-binding transcription factor activity"/>
    <property type="evidence" value="ECO:0007669"/>
    <property type="project" value="InterPro"/>
</dbReference>
<evidence type="ECO:0000313" key="6">
    <source>
        <dbReference type="Proteomes" id="UP000280668"/>
    </source>
</evidence>
<dbReference type="Pfam" id="PF08279">
    <property type="entry name" value="HTH_11"/>
    <property type="match status" value="1"/>
</dbReference>
<evidence type="ECO:0000259" key="4">
    <source>
        <dbReference type="PROSITE" id="PS51000"/>
    </source>
</evidence>
<dbReference type="PANTHER" id="PTHR34580:SF3">
    <property type="entry name" value="PROTEIN PAFB"/>
    <property type="match status" value="1"/>
</dbReference>
<dbReference type="InterPro" id="IPR051534">
    <property type="entry name" value="CBASS_pafABC_assoc_protein"/>
</dbReference>
<evidence type="ECO:0000256" key="3">
    <source>
        <dbReference type="ARBA" id="ARBA00023163"/>
    </source>
</evidence>
<keyword evidence="6" id="KW-1185">Reference proteome</keyword>
<gene>
    <name evidence="5" type="ORF">EDD31_2790</name>
</gene>
<dbReference type="OrthoDB" id="8555652at2"/>
<protein>
    <submittedName>
        <fullName evidence="5">Putative DNA-binding transcriptional regulator YafY</fullName>
    </submittedName>
</protein>
<dbReference type="InterPro" id="IPR028349">
    <property type="entry name" value="PafC-like"/>
</dbReference>
<name>A0A3N2BGN1_9MICO</name>
<dbReference type="PROSITE" id="PS00894">
    <property type="entry name" value="HTH_DEOR_1"/>
    <property type="match status" value="1"/>
</dbReference>
<dbReference type="SUPFAM" id="SSF46785">
    <property type="entry name" value="Winged helix' DNA-binding domain"/>
    <property type="match status" value="1"/>
</dbReference>
<dbReference type="InterPro" id="IPR026881">
    <property type="entry name" value="WYL_dom"/>
</dbReference>
<dbReference type="InterPro" id="IPR001034">
    <property type="entry name" value="DeoR_HTH"/>
</dbReference>